<gene>
    <name evidence="2" type="ORF">CVS89_07775</name>
</gene>
<keyword evidence="2" id="KW-0808">Transferase</keyword>
<protein>
    <submittedName>
        <fullName evidence="2">Glycosyltransferase</fullName>
    </submittedName>
</protein>
<evidence type="ECO:0000256" key="1">
    <source>
        <dbReference type="SAM" id="Phobius"/>
    </source>
</evidence>
<dbReference type="GO" id="GO:0016740">
    <property type="term" value="F:transferase activity"/>
    <property type="evidence" value="ECO:0007669"/>
    <property type="project" value="UniProtKB-KW"/>
</dbReference>
<dbReference type="SUPFAM" id="SSF53756">
    <property type="entry name" value="UDP-Glycosyltransferase/glycogen phosphorylase"/>
    <property type="match status" value="1"/>
</dbReference>
<keyword evidence="1" id="KW-0472">Membrane</keyword>
<feature type="transmembrane region" description="Helical" evidence="1">
    <location>
        <begin position="45"/>
        <end position="65"/>
    </location>
</feature>
<proteinExistence type="predicted"/>
<reference evidence="2 3" key="2">
    <citation type="journal article" date="2020" name="Microb. Genom.">
        <title>Analysis of complete Campylobacter concisus genomes identifies genomospecies features, secretion systems and novel plasmids and their association with severe ulcerative colitis.</title>
        <authorList>
            <person name="Liu F."/>
            <person name="Chen S."/>
            <person name="Luu L.D.W."/>
            <person name="Lee S.A."/>
            <person name="Tay A.C.Y."/>
            <person name="Wu R."/>
            <person name="Riordan S.M."/>
            <person name="Lan R."/>
            <person name="Liu L."/>
            <person name="Zhang L."/>
        </authorList>
    </citation>
    <scope>NUCLEOTIDE SEQUENCE [LARGE SCALE GENOMIC DNA]</scope>
    <source>
        <strain evidence="2 3">H16O-S1</strain>
    </source>
</reference>
<dbReference type="RefSeq" id="WP_107847501.1">
    <property type="nucleotide sequence ID" value="NZ_CABPTT010000002.1"/>
</dbReference>
<organism evidence="2 3">
    <name type="scientific">Campylobacter concisus</name>
    <dbReference type="NCBI Taxonomy" id="199"/>
    <lineage>
        <taxon>Bacteria</taxon>
        <taxon>Pseudomonadati</taxon>
        <taxon>Campylobacterota</taxon>
        <taxon>Epsilonproteobacteria</taxon>
        <taxon>Campylobacterales</taxon>
        <taxon>Campylobacteraceae</taxon>
        <taxon>Campylobacter</taxon>
    </lineage>
</organism>
<dbReference type="AlphaFoldDB" id="A0A7S9RUJ5"/>
<keyword evidence="1" id="KW-0812">Transmembrane</keyword>
<dbReference type="EMBL" id="CP049263">
    <property type="protein sequence ID" value="QPH98140.1"/>
    <property type="molecule type" value="Genomic_DNA"/>
</dbReference>
<reference evidence="2 3" key="1">
    <citation type="journal article" date="2018" name="Emerg. Microbes Infect.">
        <title>Genomic analysis of oral Campylobacter concisus strains identified a potential bacterial molecular marker associated with active Crohn's disease.</title>
        <authorList>
            <person name="Liu F."/>
            <person name="Ma R."/>
            <person name="Tay C.Y.A."/>
            <person name="Octavia S."/>
            <person name="Lan R."/>
            <person name="Chung H.K.L."/>
            <person name="Riordan S.M."/>
            <person name="Grimm M.C."/>
            <person name="Leong R.W."/>
            <person name="Tanaka M.M."/>
            <person name="Connor S."/>
            <person name="Zhang L."/>
        </authorList>
    </citation>
    <scope>NUCLEOTIDE SEQUENCE [LARGE SCALE GENOMIC DNA]</scope>
    <source>
        <strain evidence="2 3">H16O-S1</strain>
    </source>
</reference>
<feature type="transmembrane region" description="Helical" evidence="1">
    <location>
        <begin position="5"/>
        <end position="25"/>
    </location>
</feature>
<sequence length="388" mass="45865">MFKKFFLYILIKIQFFVLALLYFIFSRFGCNVKDVHSFVIGVDEIANNIFFIGNILTNSTTVCLCRNKFYNSKYDHSLIKFRSSLFYWSCRIVYGPILLAYLATKNTHFFYIWDTGFTLDRNLEFKFLKRKHKKIICLFVGDDIRSIIRTVDQSKKLDIDTYANYYGFIDRNFFSIDYDNKKKMTANSADLYADIIFGSDIDQISYLHKKSEPWCYVYDKKNFYKDNSKFNTKIIRVLHVPSNAILKGTPLVRAAIKKLKAQGYSFEYIELVDEPNHIVLEKLRGSHIVLNSFYGYVPGLFGVEAMANNCAVLMSAELDIEFLKNKNTNDIWLMTKYWEIYDNLKYLLDNPEKIKYYANNGYDFAFNYYTYDYAKKYINDLLLSKEIL</sequence>
<feature type="transmembrane region" description="Helical" evidence="1">
    <location>
        <begin position="85"/>
        <end position="103"/>
    </location>
</feature>
<evidence type="ECO:0000313" key="2">
    <source>
        <dbReference type="EMBL" id="QPH98140.1"/>
    </source>
</evidence>
<accession>A0A7S9RUJ5</accession>
<dbReference type="Proteomes" id="UP000594571">
    <property type="component" value="Chromosome"/>
</dbReference>
<keyword evidence="1" id="KW-1133">Transmembrane helix</keyword>
<evidence type="ECO:0000313" key="3">
    <source>
        <dbReference type="Proteomes" id="UP000594571"/>
    </source>
</evidence>
<name>A0A7S9RUJ5_9BACT</name>